<feature type="compositionally biased region" description="Low complexity" evidence="1">
    <location>
        <begin position="86"/>
        <end position="95"/>
    </location>
</feature>
<feature type="compositionally biased region" description="Polar residues" evidence="1">
    <location>
        <begin position="239"/>
        <end position="257"/>
    </location>
</feature>
<evidence type="ECO:0000256" key="2">
    <source>
        <dbReference type="SAM" id="SignalP"/>
    </source>
</evidence>
<keyword evidence="2" id="KW-0732">Signal</keyword>
<feature type="compositionally biased region" description="Basic and acidic residues" evidence="1">
    <location>
        <begin position="191"/>
        <end position="201"/>
    </location>
</feature>
<dbReference type="Pfam" id="PF25485">
    <property type="entry name" value="DUF7908"/>
    <property type="match status" value="1"/>
</dbReference>
<evidence type="ECO:0000313" key="5">
    <source>
        <dbReference type="Proteomes" id="UP001446871"/>
    </source>
</evidence>
<dbReference type="InterPro" id="IPR057230">
    <property type="entry name" value="DUF7908"/>
</dbReference>
<feature type="chain" id="PRO_5046973348" description="DUF7908 domain-containing protein" evidence="2">
    <location>
        <begin position="22"/>
        <end position="415"/>
    </location>
</feature>
<sequence length="415" mass="43312">MRVYLLLYWFLAASKFNLSGCDQQLLGTEEDARDEARGGAGSICYTYITTILVTITTDSSDTRGETTDQLPSTAASYPFDCLAQQTQTRTRGQAGDDFSSPGTLGSQENGMSNNPGHSAISTISTPDATSGARMSDESDAYSSEIPDTKTSPPADYTSSDASLGRDPTAPASSAGAILTTPGQTSVMHSDAGSHRGQDSTELRGSSTPGPPGPGFPASTKMLESNTPSGGPTNPGPTSKANTEAKSNQPASMTTQGPSSVVASQVILSIEAIASFGPASQKPQVRPRRREPSKRDDTDPGFVGDSQDPNPDSCSNAVRFRQSGGQLQRQGRAVSVDPGVDYIDLANYAGGAISTLFSVVDETLRWDNDAFYGGRTSFCQVDSETVYAAFTNAGGPKGCSPVALVVYRGTFTLAIP</sequence>
<feature type="compositionally biased region" description="Polar residues" evidence="1">
    <location>
        <begin position="148"/>
        <end position="161"/>
    </location>
</feature>
<feature type="compositionally biased region" description="Low complexity" evidence="1">
    <location>
        <begin position="224"/>
        <end position="238"/>
    </location>
</feature>
<feature type="region of interest" description="Disordered" evidence="1">
    <location>
        <begin position="86"/>
        <end position="257"/>
    </location>
</feature>
<reference evidence="4 5" key="1">
    <citation type="submission" date="2023-01" db="EMBL/GenBank/DDBJ databases">
        <title>Analysis of 21 Apiospora genomes using comparative genomics revels a genus with tremendous synthesis potential of carbohydrate active enzymes and secondary metabolites.</title>
        <authorList>
            <person name="Sorensen T."/>
        </authorList>
    </citation>
    <scope>NUCLEOTIDE SEQUENCE [LARGE SCALE GENOMIC DNA]</scope>
    <source>
        <strain evidence="4 5">CBS 83171</strain>
    </source>
</reference>
<feature type="signal peptide" evidence="2">
    <location>
        <begin position="1"/>
        <end position="21"/>
    </location>
</feature>
<feature type="domain" description="DUF7908" evidence="3">
    <location>
        <begin position="289"/>
        <end position="407"/>
    </location>
</feature>
<protein>
    <recommendedName>
        <fullName evidence="3">DUF7908 domain-containing protein</fullName>
    </recommendedName>
</protein>
<accession>A0ABR1UKM1</accession>
<name>A0ABR1UKM1_9PEZI</name>
<comment type="caution">
    <text evidence="4">The sequence shown here is derived from an EMBL/GenBank/DDBJ whole genome shotgun (WGS) entry which is preliminary data.</text>
</comment>
<evidence type="ECO:0000259" key="3">
    <source>
        <dbReference type="Pfam" id="PF25485"/>
    </source>
</evidence>
<organism evidence="4 5">
    <name type="scientific">Apiospora saccharicola</name>
    <dbReference type="NCBI Taxonomy" id="335842"/>
    <lineage>
        <taxon>Eukaryota</taxon>
        <taxon>Fungi</taxon>
        <taxon>Dikarya</taxon>
        <taxon>Ascomycota</taxon>
        <taxon>Pezizomycotina</taxon>
        <taxon>Sordariomycetes</taxon>
        <taxon>Xylariomycetidae</taxon>
        <taxon>Amphisphaeriales</taxon>
        <taxon>Apiosporaceae</taxon>
        <taxon>Apiospora</taxon>
    </lineage>
</organism>
<feature type="compositionally biased region" description="Polar residues" evidence="1">
    <location>
        <begin position="100"/>
        <end position="128"/>
    </location>
</feature>
<proteinExistence type="predicted"/>
<feature type="region of interest" description="Disordered" evidence="1">
    <location>
        <begin position="277"/>
        <end position="313"/>
    </location>
</feature>
<dbReference type="EMBL" id="JAQQWM010000006">
    <property type="protein sequence ID" value="KAK8059439.1"/>
    <property type="molecule type" value="Genomic_DNA"/>
</dbReference>
<evidence type="ECO:0000313" key="4">
    <source>
        <dbReference type="EMBL" id="KAK8059439.1"/>
    </source>
</evidence>
<dbReference type="Proteomes" id="UP001446871">
    <property type="component" value="Unassembled WGS sequence"/>
</dbReference>
<gene>
    <name evidence="4" type="ORF">PG996_009369</name>
</gene>
<evidence type="ECO:0000256" key="1">
    <source>
        <dbReference type="SAM" id="MobiDB-lite"/>
    </source>
</evidence>
<keyword evidence="5" id="KW-1185">Reference proteome</keyword>